<name>A0AAW2XNC0_9LAMI</name>
<dbReference type="EMBL" id="JACGWN010000003">
    <property type="protein sequence ID" value="KAL0455637.1"/>
    <property type="molecule type" value="Genomic_DNA"/>
</dbReference>
<reference evidence="1" key="2">
    <citation type="journal article" date="2024" name="Plant">
        <title>Genomic evolution and insights into agronomic trait innovations of Sesamum species.</title>
        <authorList>
            <person name="Miao H."/>
            <person name="Wang L."/>
            <person name="Qu L."/>
            <person name="Liu H."/>
            <person name="Sun Y."/>
            <person name="Le M."/>
            <person name="Wang Q."/>
            <person name="Wei S."/>
            <person name="Zheng Y."/>
            <person name="Lin W."/>
            <person name="Duan Y."/>
            <person name="Cao H."/>
            <person name="Xiong S."/>
            <person name="Wang X."/>
            <person name="Wei L."/>
            <person name="Li C."/>
            <person name="Ma Q."/>
            <person name="Ju M."/>
            <person name="Zhao R."/>
            <person name="Li G."/>
            <person name="Mu C."/>
            <person name="Tian Q."/>
            <person name="Mei H."/>
            <person name="Zhang T."/>
            <person name="Gao T."/>
            <person name="Zhang H."/>
        </authorList>
    </citation>
    <scope>NUCLEOTIDE SEQUENCE</scope>
    <source>
        <strain evidence="1">KEN1</strain>
    </source>
</reference>
<dbReference type="AlphaFoldDB" id="A0AAW2XNC0"/>
<gene>
    <name evidence="1" type="ORF">Slati_0902900</name>
</gene>
<proteinExistence type="predicted"/>
<protein>
    <submittedName>
        <fullName evidence="1">Uncharacterized protein</fullName>
    </submittedName>
</protein>
<organism evidence="1">
    <name type="scientific">Sesamum latifolium</name>
    <dbReference type="NCBI Taxonomy" id="2727402"/>
    <lineage>
        <taxon>Eukaryota</taxon>
        <taxon>Viridiplantae</taxon>
        <taxon>Streptophyta</taxon>
        <taxon>Embryophyta</taxon>
        <taxon>Tracheophyta</taxon>
        <taxon>Spermatophyta</taxon>
        <taxon>Magnoliopsida</taxon>
        <taxon>eudicotyledons</taxon>
        <taxon>Gunneridae</taxon>
        <taxon>Pentapetalae</taxon>
        <taxon>asterids</taxon>
        <taxon>lamiids</taxon>
        <taxon>Lamiales</taxon>
        <taxon>Pedaliaceae</taxon>
        <taxon>Sesamum</taxon>
    </lineage>
</organism>
<evidence type="ECO:0000313" key="1">
    <source>
        <dbReference type="EMBL" id="KAL0455637.1"/>
    </source>
</evidence>
<sequence length="318" mass="34456">MGVRYRQQISSAQGISQGLNDSNDVVILSDSLSTPPDAPAAAITPTKATSEGMRGGSPTVGVFIRSKTNMIGADDSDEEGDDGDDLTLSTLATKGISISEPKASAPAMKINRNSKGGAGKGKAKIFAHLEPQIIAELEESFISVPTEKYMPMKRHLEVLEGLLGEMRATWLATRDSPPEPENPTPILRLDWSVHENLSVLRFVTCGVLFDLYRGILLPMDQMKLTMSAPPNGISWDQIPYGQIFNGLSHQVANLCHHASKAEEKAKEARPGCESCRRSTRCCMLKIKTIRSRLLRAGGARLGKEGANGYQGQVLQQIQ</sequence>
<reference evidence="1" key="1">
    <citation type="submission" date="2020-06" db="EMBL/GenBank/DDBJ databases">
        <authorList>
            <person name="Li T."/>
            <person name="Hu X."/>
            <person name="Zhang T."/>
            <person name="Song X."/>
            <person name="Zhang H."/>
            <person name="Dai N."/>
            <person name="Sheng W."/>
            <person name="Hou X."/>
            <person name="Wei L."/>
        </authorList>
    </citation>
    <scope>NUCLEOTIDE SEQUENCE</scope>
    <source>
        <strain evidence="1">KEN1</strain>
        <tissue evidence="1">Leaf</tissue>
    </source>
</reference>
<accession>A0AAW2XNC0</accession>
<comment type="caution">
    <text evidence="1">The sequence shown here is derived from an EMBL/GenBank/DDBJ whole genome shotgun (WGS) entry which is preliminary data.</text>
</comment>